<dbReference type="Pfam" id="PF19527">
    <property type="entry name" value="DUF6055"/>
    <property type="match status" value="1"/>
</dbReference>
<dbReference type="InterPro" id="IPR013783">
    <property type="entry name" value="Ig-like_fold"/>
</dbReference>
<dbReference type="InterPro" id="IPR013320">
    <property type="entry name" value="ConA-like_dom_sf"/>
</dbReference>
<keyword evidence="4" id="KW-1185">Reference proteome</keyword>
<feature type="chain" id="PRO_5031398608" evidence="1">
    <location>
        <begin position="24"/>
        <end position="1657"/>
    </location>
</feature>
<proteinExistence type="predicted"/>
<dbReference type="PROSITE" id="PS51257">
    <property type="entry name" value="PROKAR_LIPOPROTEIN"/>
    <property type="match status" value="1"/>
</dbReference>
<dbReference type="CDD" id="cd00063">
    <property type="entry name" value="FN3"/>
    <property type="match status" value="2"/>
</dbReference>
<feature type="signal peptide" evidence="1">
    <location>
        <begin position="1"/>
        <end position="23"/>
    </location>
</feature>
<evidence type="ECO:0000259" key="2">
    <source>
        <dbReference type="PROSITE" id="PS50853"/>
    </source>
</evidence>
<evidence type="ECO:0000313" key="4">
    <source>
        <dbReference type="Proteomes" id="UP000523161"/>
    </source>
</evidence>
<dbReference type="InterPro" id="IPR003961">
    <property type="entry name" value="FN3_dom"/>
</dbReference>
<protein>
    <submittedName>
        <fullName evidence="3">BspA family leucine-rich repeat surface protein</fullName>
    </submittedName>
</protein>
<feature type="domain" description="Fibronectin type-III" evidence="2">
    <location>
        <begin position="256"/>
        <end position="347"/>
    </location>
</feature>
<dbReference type="RefSeq" id="WP_173502554.1">
    <property type="nucleotide sequence ID" value="NZ_JABSOD010000026.1"/>
</dbReference>
<dbReference type="InterPro" id="IPR045690">
    <property type="entry name" value="DUF6055"/>
</dbReference>
<dbReference type="InterPro" id="IPR011889">
    <property type="entry name" value="Liste_lipo_26"/>
</dbReference>
<dbReference type="SUPFAM" id="SSF49265">
    <property type="entry name" value="Fibronectin type III"/>
    <property type="match status" value="1"/>
</dbReference>
<dbReference type="Gene3D" id="2.60.40.10">
    <property type="entry name" value="Immunoglobulins"/>
    <property type="match status" value="2"/>
</dbReference>
<evidence type="ECO:0000313" key="3">
    <source>
        <dbReference type="EMBL" id="NRQ44327.1"/>
    </source>
</evidence>
<name>A0A7Y5EJY9_9GAMM</name>
<dbReference type="SUPFAM" id="SSF49899">
    <property type="entry name" value="Concanavalin A-like lectins/glucanases"/>
    <property type="match status" value="1"/>
</dbReference>
<feature type="domain" description="Fibronectin type-III" evidence="2">
    <location>
        <begin position="536"/>
        <end position="627"/>
    </location>
</feature>
<accession>A0A7Y5EJY9</accession>
<dbReference type="InterPro" id="IPR005046">
    <property type="entry name" value="DUF285"/>
</dbReference>
<dbReference type="EMBL" id="JABSOD010000026">
    <property type="protein sequence ID" value="NRQ44327.1"/>
    <property type="molecule type" value="Genomic_DNA"/>
</dbReference>
<gene>
    <name evidence="3" type="ORF">HRH59_17460</name>
</gene>
<dbReference type="Pfam" id="PF03382">
    <property type="entry name" value="DUF285"/>
    <property type="match status" value="1"/>
</dbReference>
<organism evidence="3 4">
    <name type="scientific">Rheinheimera lutimaris</name>
    <dbReference type="NCBI Taxonomy" id="2740584"/>
    <lineage>
        <taxon>Bacteria</taxon>
        <taxon>Pseudomonadati</taxon>
        <taxon>Pseudomonadota</taxon>
        <taxon>Gammaproteobacteria</taxon>
        <taxon>Chromatiales</taxon>
        <taxon>Chromatiaceae</taxon>
        <taxon>Rheinheimera</taxon>
    </lineage>
</organism>
<sequence>MRNIAIFTRSAIMLTCLSLSACGGDSESPPTQAQQLATTNAQSVGALPDTAGLTSTGTINESALPDVWTSVDVGTPDLAGSASYSDGQILLSGNGYSLDTNDSLHFIYQPLQGDGQIVAQLTNISDAGKWGYHGLMVRETLNNDSQYASNHYFEDEAISFFKGRRDGVGINVPIEDKQVHLPNVWLKLERVSDVFIASISNDGETWQETHRETVVMRENVLIGLAANAHHKRKITTGTWQNVEVSSTGNSPDIVNSPTNLTAVARGMKAVALTWQDNADNETGYRVERAEDADSLEFESFAVLSPNSTYLVDNALEPETTYHYRVSALMGEIASGYSNVVNRTTMADESKLPDAWSSTDIGSPAIAGFATYTDDQYSVSGNGYIRGTFDSFHFVYQPLEGNGEIVGQLLSAENTGTVGYHGIMIRETLDTDSQFVSNMYHRSRAFFKSRSNGAIEEQSEETKNLLPLWFKLERLDDLFITYISDDGETWQETHRATVVMGDNVFIGLTANAHSLDKITKGTWQHVQVFADAERLAPPTNVTTEASINDEVTLTWQDNSNNETGFRIERAVRGNPLVFEVVAEVGANTTFYQDDGLTLGTHYVYRIVAVKGNASSHFSEQTTVEVLAYENAILYMQRLAGDYDKTDRHNSISVTTTGDSANNLLRHPGMIGKEINVELERSLSASDGTISFKIKPNTHQQTTEFFSSDALTISQVEEQLLISANGINNIYNVRLDTLTCNHVAIRFKNGVMSPYVNGKWFDDVNVGSLEIDSFNLQEYDGNVWDVLLTNSQISDEVIYERSARCTEAVEPTHLPFADYPFRLCGVYTCLWLKSEEQLLEEKKRVYLHALDIAYDRNTFEAQMFKYDDVDRQASLDRWVNRENNSLSNSATRRFEIFTLDNLFSTDGSVNTHYWLHENFHGYQMPLFGGGRWLAEATASWASWNFNHKSPAGYSHGAFTLNPHLGMYELTKELGKKRYYHTSIMFAYITAFVTGDSIIGKLYNSPEIESDAFKALIKVVEDEGHDFPQVFAEFAARTTVWDYPDPKVSDDLKAVQKKAIVVGEEDNTLAATWPAEGTYGIYHLAPKRYLPGAYGWNSYKIESTAAGTYTLKVKGSDQNTGDLNFIGKVVKGKPGAYEYVDLPIGTEVSLGNGEAELEVTTQEGEELFLVVVAISEDHLSGENVDFVYEYAIESSAHPLPNDHIRTFVLPEQTGPAIVDHKNYIVTSEVQRGTDVSVLSPTVTLSDGAFSSIPNGTLVDFTHPVVYSVTGLSNAEAKDWVVTVEAVPLRTDTDFVTFEIENITPFFTVDKTEHTVSANLLSVADLTAVRPVFSLSDGATSVPESGEIVDLTNPVTYTVTAEDGTTIQSWTVLARDFRPYITTWQTDEANTDINLSSGDFDGNYEFTWKDAYGLPVQSGSVSSEKEQFFQTTLVEPGTYTLEIKGYYPYFHTPDIEYLKDVNQWGDIPWKSLTFGGWNGDGFSATDLPNLSNVTSMYQMFARAKNFNSDISQWDTSNVTNMTSMFSRAAAFNSDISGWDVSNVTSMDSMFREAFAFNRDIGQWDTAHLQITSQMFFGARTFNQNLGSWNITSIVNMEKMFSSETFSQINYDKTLTGWAGQNARGYVVFGAERLRYCEAETSRYFLINELNWTITGDELVCP</sequence>
<dbReference type="NCBIfam" id="TIGR02167">
    <property type="entry name" value="Liste_lipo_26"/>
    <property type="match status" value="2"/>
</dbReference>
<dbReference type="Pfam" id="PF00041">
    <property type="entry name" value="fn3"/>
    <property type="match status" value="2"/>
</dbReference>
<dbReference type="SMART" id="SM00060">
    <property type="entry name" value="FN3"/>
    <property type="match status" value="2"/>
</dbReference>
<dbReference type="Gene3D" id="2.60.40.2340">
    <property type="match status" value="2"/>
</dbReference>
<keyword evidence="1" id="KW-0732">Signal</keyword>
<dbReference type="Proteomes" id="UP000523161">
    <property type="component" value="Unassembled WGS sequence"/>
</dbReference>
<dbReference type="PROSITE" id="PS50853">
    <property type="entry name" value="FN3"/>
    <property type="match status" value="2"/>
</dbReference>
<reference evidence="3 4" key="1">
    <citation type="submission" date="2020-06" db="EMBL/GenBank/DDBJ databases">
        <title>Rheinheimera sp. nov., a marine bacterium isolated from coastal.</title>
        <authorList>
            <person name="Yu Q."/>
            <person name="Qi Y."/>
            <person name="Pu J."/>
        </authorList>
    </citation>
    <scope>NUCLEOTIDE SEQUENCE [LARGE SCALE GENOMIC DNA]</scope>
    <source>
        <strain evidence="3 4">YQF-2</strain>
    </source>
</reference>
<dbReference type="Gene3D" id="2.60.120.200">
    <property type="match status" value="2"/>
</dbReference>
<dbReference type="InterPro" id="IPR036116">
    <property type="entry name" value="FN3_sf"/>
</dbReference>
<comment type="caution">
    <text evidence="3">The sequence shown here is derived from an EMBL/GenBank/DDBJ whole genome shotgun (WGS) entry which is preliminary data.</text>
</comment>
<evidence type="ECO:0000256" key="1">
    <source>
        <dbReference type="SAM" id="SignalP"/>
    </source>
</evidence>